<name>A0A0Q3LUH4_AMAAE</name>
<dbReference type="Proteomes" id="UP000051836">
    <property type="component" value="Unassembled WGS sequence"/>
</dbReference>
<evidence type="ECO:0000313" key="2">
    <source>
        <dbReference type="Proteomes" id="UP000051836"/>
    </source>
</evidence>
<comment type="caution">
    <text evidence="1">The sequence shown here is derived from an EMBL/GenBank/DDBJ whole genome shotgun (WGS) entry which is preliminary data.</text>
</comment>
<protein>
    <submittedName>
        <fullName evidence="1">Uncharacterized protein</fullName>
    </submittedName>
</protein>
<organism evidence="1 2">
    <name type="scientific">Amazona aestiva</name>
    <name type="common">Blue-fronted Amazon parrot</name>
    <dbReference type="NCBI Taxonomy" id="12930"/>
    <lineage>
        <taxon>Eukaryota</taxon>
        <taxon>Metazoa</taxon>
        <taxon>Chordata</taxon>
        <taxon>Craniata</taxon>
        <taxon>Vertebrata</taxon>
        <taxon>Euteleostomi</taxon>
        <taxon>Archelosauria</taxon>
        <taxon>Archosauria</taxon>
        <taxon>Dinosauria</taxon>
        <taxon>Saurischia</taxon>
        <taxon>Theropoda</taxon>
        <taxon>Coelurosauria</taxon>
        <taxon>Aves</taxon>
        <taxon>Neognathae</taxon>
        <taxon>Neoaves</taxon>
        <taxon>Telluraves</taxon>
        <taxon>Australaves</taxon>
        <taxon>Psittaciformes</taxon>
        <taxon>Psittacidae</taxon>
        <taxon>Amazona</taxon>
    </lineage>
</organism>
<accession>A0A0Q3LUH4</accession>
<keyword evidence="2" id="KW-1185">Reference proteome</keyword>
<gene>
    <name evidence="1" type="ORF">AAES_160018</name>
</gene>
<dbReference type="EMBL" id="LMAW01003078">
    <property type="protein sequence ID" value="KQK74200.1"/>
    <property type="molecule type" value="Genomic_DNA"/>
</dbReference>
<dbReference type="AlphaFoldDB" id="A0A0Q3LUH4"/>
<sequence length="94" mass="10787">MLILLCWTWKRCAVIIISREQSHGKMKAVESPSTILRSPSPEPNFLYIITSTKKPDKLSNEEIRADVSRQQSSTMHHLSCPEKLLRQVNPDIID</sequence>
<reference evidence="1 2" key="1">
    <citation type="submission" date="2015-10" db="EMBL/GenBank/DDBJ databases">
        <authorList>
            <person name="Gilbert D.G."/>
        </authorList>
    </citation>
    <scope>NUCLEOTIDE SEQUENCE [LARGE SCALE GENOMIC DNA]</scope>
    <source>
        <strain evidence="1">FVVF132</strain>
    </source>
</reference>
<proteinExistence type="predicted"/>
<evidence type="ECO:0000313" key="1">
    <source>
        <dbReference type="EMBL" id="KQK74200.1"/>
    </source>
</evidence>